<reference evidence="1 2" key="1">
    <citation type="submission" date="2021-06" db="EMBL/GenBank/DDBJ databases">
        <authorList>
            <person name="Palmer J.M."/>
        </authorList>
    </citation>
    <scope>NUCLEOTIDE SEQUENCE [LARGE SCALE GENOMIC DNA]</scope>
    <source>
        <strain evidence="1 2">AS_MEX2019</strain>
        <tissue evidence="1">Muscle</tissue>
    </source>
</reference>
<dbReference type="EMBL" id="JAHRIP010000247">
    <property type="protein sequence ID" value="MEQ2279043.1"/>
    <property type="molecule type" value="Genomic_DNA"/>
</dbReference>
<comment type="caution">
    <text evidence="1">The sequence shown here is derived from an EMBL/GenBank/DDBJ whole genome shotgun (WGS) entry which is preliminary data.</text>
</comment>
<evidence type="ECO:0000313" key="2">
    <source>
        <dbReference type="Proteomes" id="UP001469553"/>
    </source>
</evidence>
<organism evidence="1 2">
    <name type="scientific">Ameca splendens</name>
    <dbReference type="NCBI Taxonomy" id="208324"/>
    <lineage>
        <taxon>Eukaryota</taxon>
        <taxon>Metazoa</taxon>
        <taxon>Chordata</taxon>
        <taxon>Craniata</taxon>
        <taxon>Vertebrata</taxon>
        <taxon>Euteleostomi</taxon>
        <taxon>Actinopterygii</taxon>
        <taxon>Neopterygii</taxon>
        <taxon>Teleostei</taxon>
        <taxon>Neoteleostei</taxon>
        <taxon>Acanthomorphata</taxon>
        <taxon>Ovalentaria</taxon>
        <taxon>Atherinomorphae</taxon>
        <taxon>Cyprinodontiformes</taxon>
        <taxon>Goodeidae</taxon>
        <taxon>Ameca</taxon>
    </lineage>
</organism>
<sequence length="73" mass="8041">GESSGETYLLSKPCPPFQRTPFCVSLPAAEDLGRLFPHTPGCVPLPGGPPHSLHQWVSSPRFPFPHPRRLVKQ</sequence>
<gene>
    <name evidence="1" type="ORF">AMECASPLE_005408</name>
</gene>
<feature type="non-terminal residue" evidence="1">
    <location>
        <position position="1"/>
    </location>
</feature>
<protein>
    <submittedName>
        <fullName evidence="1">Uncharacterized protein</fullName>
    </submittedName>
</protein>
<dbReference type="Proteomes" id="UP001469553">
    <property type="component" value="Unassembled WGS sequence"/>
</dbReference>
<proteinExistence type="predicted"/>
<evidence type="ECO:0000313" key="1">
    <source>
        <dbReference type="EMBL" id="MEQ2279043.1"/>
    </source>
</evidence>
<keyword evidence="2" id="KW-1185">Reference proteome</keyword>
<accession>A0ABV0XC65</accession>
<name>A0ABV0XC65_9TELE</name>